<accession>A0A450USW6</accession>
<sequence>MAMESSTKWKLGFGNGDRDRIVPMDAGNWKIALPGERFPSRGLGTSDALSVRGKASLERLLFLAALEMTKGKSTGKLWLRPG</sequence>
<dbReference type="EMBL" id="CAADFH010000052">
    <property type="protein sequence ID" value="VFJ95664.1"/>
    <property type="molecule type" value="Genomic_DNA"/>
</dbReference>
<proteinExistence type="predicted"/>
<gene>
    <name evidence="1" type="ORF">BECKLFY1418A_GA0070994_10528</name>
</gene>
<name>A0A450USW6_9GAMM</name>
<dbReference type="AlphaFoldDB" id="A0A450USW6"/>
<evidence type="ECO:0000313" key="1">
    <source>
        <dbReference type="EMBL" id="VFJ95664.1"/>
    </source>
</evidence>
<organism evidence="1">
    <name type="scientific">Candidatus Kentrum sp. LFY</name>
    <dbReference type="NCBI Taxonomy" id="2126342"/>
    <lineage>
        <taxon>Bacteria</taxon>
        <taxon>Pseudomonadati</taxon>
        <taxon>Pseudomonadota</taxon>
        <taxon>Gammaproteobacteria</taxon>
        <taxon>Candidatus Kentrum</taxon>
    </lineage>
</organism>
<protein>
    <submittedName>
        <fullName evidence="1">Uncharacterized protein</fullName>
    </submittedName>
</protein>
<reference evidence="1" key="1">
    <citation type="submission" date="2019-02" db="EMBL/GenBank/DDBJ databases">
        <authorList>
            <person name="Gruber-Vodicka R. H."/>
            <person name="Seah K. B. B."/>
        </authorList>
    </citation>
    <scope>NUCLEOTIDE SEQUENCE</scope>
    <source>
        <strain evidence="1">BECK_M6</strain>
    </source>
</reference>